<dbReference type="AlphaFoldDB" id="A0A9W2W420"/>
<name>A0A9W2W420_PANPR</name>
<dbReference type="GO" id="GO:0090051">
    <property type="term" value="P:negative regulation of cell migration involved in sprouting angiogenesis"/>
    <property type="evidence" value="ECO:0007669"/>
    <property type="project" value="TreeGrafter"/>
</dbReference>
<accession>A0A9W2W420</accession>
<keyword evidence="3 6" id="KW-0732">Signal</keyword>
<keyword evidence="2" id="KW-0964">Secreted</keyword>
<dbReference type="PROSITE" id="PS51041">
    <property type="entry name" value="EMI"/>
    <property type="match status" value="1"/>
</dbReference>
<evidence type="ECO:0000256" key="3">
    <source>
        <dbReference type="ARBA" id="ARBA00022729"/>
    </source>
</evidence>
<proteinExistence type="predicted"/>
<sequence>MILTLLLGLGGPLGWGLLGACAKASGSRFSDPHSSRPPAVWRAEAEDIGGDPVRRNWCPYQKSRLVTFVAACKTEKFLVHSQQPCPQETPDCQKVKVMYRMIHKPVYKVKQKVLASVAWKCCPGFSGSDCRHYDPTAILEPEDPGDGLQESWDGPVGFEPGMLLS</sequence>
<dbReference type="PANTHER" id="PTHR15427:SF6">
    <property type="entry name" value="MULTIMERIN-2"/>
    <property type="match status" value="1"/>
</dbReference>
<evidence type="ECO:0000256" key="1">
    <source>
        <dbReference type="ARBA" id="ARBA00004613"/>
    </source>
</evidence>
<organism evidence="8 9">
    <name type="scientific">Panthera pardus</name>
    <name type="common">Leopard</name>
    <name type="synonym">Felis pardus</name>
    <dbReference type="NCBI Taxonomy" id="9691"/>
    <lineage>
        <taxon>Eukaryota</taxon>
        <taxon>Metazoa</taxon>
        <taxon>Chordata</taxon>
        <taxon>Craniata</taxon>
        <taxon>Vertebrata</taxon>
        <taxon>Euteleostomi</taxon>
        <taxon>Mammalia</taxon>
        <taxon>Eutheria</taxon>
        <taxon>Laurasiatheria</taxon>
        <taxon>Carnivora</taxon>
        <taxon>Feliformia</taxon>
        <taxon>Felidae</taxon>
        <taxon>Pantherinae</taxon>
        <taxon>Panthera</taxon>
    </lineage>
</organism>
<evidence type="ECO:0000256" key="4">
    <source>
        <dbReference type="ARBA" id="ARBA00023157"/>
    </source>
</evidence>
<feature type="region of interest" description="Disordered" evidence="5">
    <location>
        <begin position="141"/>
        <end position="165"/>
    </location>
</feature>
<dbReference type="Proteomes" id="UP001165780">
    <property type="component" value="Unplaced"/>
</dbReference>
<evidence type="ECO:0000256" key="2">
    <source>
        <dbReference type="ARBA" id="ARBA00022525"/>
    </source>
</evidence>
<evidence type="ECO:0000313" key="8">
    <source>
        <dbReference type="Proteomes" id="UP001165780"/>
    </source>
</evidence>
<feature type="signal peptide" evidence="6">
    <location>
        <begin position="1"/>
        <end position="16"/>
    </location>
</feature>
<protein>
    <submittedName>
        <fullName evidence="9">Multimerin-2</fullName>
    </submittedName>
</protein>
<dbReference type="Pfam" id="PF07546">
    <property type="entry name" value="EMI"/>
    <property type="match status" value="1"/>
</dbReference>
<dbReference type="GO" id="GO:0030948">
    <property type="term" value="P:negative regulation of vascular endothelial growth factor receptor signaling pathway"/>
    <property type="evidence" value="ECO:0007669"/>
    <property type="project" value="TreeGrafter"/>
</dbReference>
<feature type="domain" description="EMI" evidence="7">
    <location>
        <begin position="54"/>
        <end position="132"/>
    </location>
</feature>
<dbReference type="RefSeq" id="XP_053765644.1">
    <property type="nucleotide sequence ID" value="XM_053909669.1"/>
</dbReference>
<dbReference type="InterPro" id="IPR011489">
    <property type="entry name" value="EMI_domain"/>
</dbReference>
<evidence type="ECO:0000256" key="5">
    <source>
        <dbReference type="SAM" id="MobiDB-lite"/>
    </source>
</evidence>
<dbReference type="InterPro" id="IPR050392">
    <property type="entry name" value="Collagen/C1q_domain"/>
</dbReference>
<reference evidence="9" key="1">
    <citation type="submission" date="2025-08" db="UniProtKB">
        <authorList>
            <consortium name="RefSeq"/>
        </authorList>
    </citation>
    <scope>IDENTIFICATION</scope>
    <source>
        <tissue evidence="9">Whole blood</tissue>
    </source>
</reference>
<keyword evidence="8" id="KW-1185">Reference proteome</keyword>
<dbReference type="PANTHER" id="PTHR15427">
    <property type="entry name" value="EMILIN ELASTIN MICROFIBRIL INTERFACE-LOCATED PROTEIN ELASTIN MICROFIBRIL INTERFACER"/>
    <property type="match status" value="1"/>
</dbReference>
<gene>
    <name evidence="9" type="primary">LOC109264523</name>
</gene>
<comment type="subcellular location">
    <subcellularLocation>
        <location evidence="1">Secreted</location>
    </subcellularLocation>
</comment>
<evidence type="ECO:0000259" key="7">
    <source>
        <dbReference type="PROSITE" id="PS51041"/>
    </source>
</evidence>
<feature type="chain" id="PRO_5040905994" evidence="6">
    <location>
        <begin position="17"/>
        <end position="165"/>
    </location>
</feature>
<evidence type="ECO:0000313" key="9">
    <source>
        <dbReference type="RefSeq" id="XP_053765644.1"/>
    </source>
</evidence>
<dbReference type="GeneID" id="109264523"/>
<dbReference type="GO" id="GO:0005576">
    <property type="term" value="C:extracellular region"/>
    <property type="evidence" value="ECO:0007669"/>
    <property type="project" value="UniProtKB-SubCell"/>
</dbReference>
<keyword evidence="4" id="KW-1015">Disulfide bond</keyword>
<evidence type="ECO:0000256" key="6">
    <source>
        <dbReference type="SAM" id="SignalP"/>
    </source>
</evidence>